<accession>A0A3S3Q971</accession>
<gene>
    <name evidence="2" type="ORF">CKAN_01043100</name>
</gene>
<dbReference type="AlphaFoldDB" id="A0A3S3Q971"/>
<protein>
    <submittedName>
        <fullName evidence="2">Uncharacterized protein</fullName>
    </submittedName>
</protein>
<keyword evidence="3" id="KW-1185">Reference proteome</keyword>
<reference evidence="2 3" key="1">
    <citation type="journal article" date="2019" name="Nat. Plants">
        <title>Stout camphor tree genome fills gaps in understanding of flowering plant genome evolution.</title>
        <authorList>
            <person name="Chaw S.M."/>
            <person name="Liu Y.C."/>
            <person name="Wu Y.W."/>
            <person name="Wang H.Y."/>
            <person name="Lin C.I."/>
            <person name="Wu C.S."/>
            <person name="Ke H.M."/>
            <person name="Chang L.Y."/>
            <person name="Hsu C.Y."/>
            <person name="Yang H.T."/>
            <person name="Sudianto E."/>
            <person name="Hsu M.H."/>
            <person name="Wu K.P."/>
            <person name="Wang L.N."/>
            <person name="Leebens-Mack J.H."/>
            <person name="Tsai I.J."/>
        </authorList>
    </citation>
    <scope>NUCLEOTIDE SEQUENCE [LARGE SCALE GENOMIC DNA]</scope>
    <source>
        <strain evidence="3">cv. Chaw 1501</strain>
        <tissue evidence="2">Young leaves</tissue>
    </source>
</reference>
<dbReference type="Proteomes" id="UP000283530">
    <property type="component" value="Unassembled WGS sequence"/>
</dbReference>
<evidence type="ECO:0000313" key="2">
    <source>
        <dbReference type="EMBL" id="RWR81736.1"/>
    </source>
</evidence>
<comment type="caution">
    <text evidence="2">The sequence shown here is derived from an EMBL/GenBank/DDBJ whole genome shotgun (WGS) entry which is preliminary data.</text>
</comment>
<organism evidence="2 3">
    <name type="scientific">Cinnamomum micranthum f. kanehirae</name>
    <dbReference type="NCBI Taxonomy" id="337451"/>
    <lineage>
        <taxon>Eukaryota</taxon>
        <taxon>Viridiplantae</taxon>
        <taxon>Streptophyta</taxon>
        <taxon>Embryophyta</taxon>
        <taxon>Tracheophyta</taxon>
        <taxon>Spermatophyta</taxon>
        <taxon>Magnoliopsida</taxon>
        <taxon>Magnoliidae</taxon>
        <taxon>Laurales</taxon>
        <taxon>Lauraceae</taxon>
        <taxon>Cinnamomum</taxon>
    </lineage>
</organism>
<feature type="region of interest" description="Disordered" evidence="1">
    <location>
        <begin position="670"/>
        <end position="704"/>
    </location>
</feature>
<sequence>MKREESRHSLAKQRQSKASGHKLVSVGGDGEFLETSKKERVRGSSLFGRVASSHEEEEMMGIGSEGGEFFQSPRSSSKRRFKINGKIAVDCNAVDPAVVPRRLRSAMNKRNHESISPPSMDGKRYNHPFKGTESANVNGIKRSKKLGGSDRSLKHVILSVITKDEEEVAEALYSLASMVDEPAKSRQDRAAKADMHVPLLETKTNSVPPSVASKEETTKSPNVLAGVQVFSPTSCKESSAEILNAKPVNGPAVSEMPASFEGQDFQLEVNDAAQDVQGIVLLSKDEQMAHTQLNDAVSSITSMEISSKSYAGNGLRETKKPESLPMRRQEIVPLPAIDVTKQQEAKPIKENAESCTHIQEGAPDLQPARPKGLSDGHWRLTMTSSNKAVAWPDSTAYATRPSSAGNCVSKEKIELVSIGRKQSLKRCASHVYLSRLISVYQGMEKSSTCAPSVDQSKLKRVESRITTSSNQTRARTVLSNVTSVAAHGLVTDRNLHEARIGTQQDNRLLQDQQASTSSGIYHPQNQSCDFLSLGASCESTRNPGKVLESSAQINGPYLHPLVQYPVVPFSLQHTRYTSPYPDQVAAAAVASQQVRLQPSQYSGKPFCGPQLLGHGSSAKQQQQQLCTSQMAHHRLLYPISSHIPKWQNGRYEAPTLIPCSLGSWAPSPSSLEVLGPKNMPNPQQQQQQLLFPISSSSPSSRGKR</sequence>
<feature type="region of interest" description="Disordered" evidence="1">
    <location>
        <begin position="1"/>
        <end position="37"/>
    </location>
</feature>
<evidence type="ECO:0000256" key="1">
    <source>
        <dbReference type="SAM" id="MobiDB-lite"/>
    </source>
</evidence>
<evidence type="ECO:0000313" key="3">
    <source>
        <dbReference type="Proteomes" id="UP000283530"/>
    </source>
</evidence>
<proteinExistence type="predicted"/>
<dbReference type="EMBL" id="QPKB01000004">
    <property type="protein sequence ID" value="RWR81736.1"/>
    <property type="molecule type" value="Genomic_DNA"/>
</dbReference>
<name>A0A3S3Q971_9MAGN</name>
<dbReference type="InterPro" id="IPR040305">
    <property type="entry name" value="At1g75730-like"/>
</dbReference>
<dbReference type="PANTHER" id="PTHR34792:SF1">
    <property type="entry name" value="OS02G0121500 PROTEIN"/>
    <property type="match status" value="1"/>
</dbReference>
<dbReference type="PANTHER" id="PTHR34792">
    <property type="entry name" value="OS02G0121500 PROTEIN"/>
    <property type="match status" value="1"/>
</dbReference>
<dbReference type="OrthoDB" id="778649at2759"/>
<feature type="compositionally biased region" description="Low complexity" evidence="1">
    <location>
        <begin position="682"/>
        <end position="704"/>
    </location>
</feature>